<organism evidence="1">
    <name type="scientific">Rhizophora mucronata</name>
    <name type="common">Asiatic mangrove</name>
    <dbReference type="NCBI Taxonomy" id="61149"/>
    <lineage>
        <taxon>Eukaryota</taxon>
        <taxon>Viridiplantae</taxon>
        <taxon>Streptophyta</taxon>
        <taxon>Embryophyta</taxon>
        <taxon>Tracheophyta</taxon>
        <taxon>Spermatophyta</taxon>
        <taxon>Magnoliopsida</taxon>
        <taxon>eudicotyledons</taxon>
        <taxon>Gunneridae</taxon>
        <taxon>Pentapetalae</taxon>
        <taxon>rosids</taxon>
        <taxon>fabids</taxon>
        <taxon>Malpighiales</taxon>
        <taxon>Rhizophoraceae</taxon>
        <taxon>Rhizophora</taxon>
    </lineage>
</organism>
<name>A0A2P2QA82_RHIMU</name>
<sequence>MMKFKALQHCGPSFPSLEPQILFKYPLGKRLPMRLKDLAAFCFPAGVKV</sequence>
<protein>
    <submittedName>
        <fullName evidence="1">Uncharacterized protein</fullName>
    </submittedName>
</protein>
<dbReference type="EMBL" id="GGEC01083416">
    <property type="protein sequence ID" value="MBX63900.1"/>
    <property type="molecule type" value="Transcribed_RNA"/>
</dbReference>
<evidence type="ECO:0000313" key="1">
    <source>
        <dbReference type="EMBL" id="MBX63900.1"/>
    </source>
</evidence>
<reference evidence="1" key="1">
    <citation type="submission" date="2018-02" db="EMBL/GenBank/DDBJ databases">
        <title>Rhizophora mucronata_Transcriptome.</title>
        <authorList>
            <person name="Meera S.P."/>
            <person name="Sreeshan A."/>
            <person name="Augustine A."/>
        </authorList>
    </citation>
    <scope>NUCLEOTIDE SEQUENCE</scope>
    <source>
        <tissue evidence="1">Leaf</tissue>
    </source>
</reference>
<dbReference type="AlphaFoldDB" id="A0A2P2QA82"/>
<proteinExistence type="predicted"/>
<accession>A0A2P2QA82</accession>